<dbReference type="EMBL" id="BTSY01000002">
    <property type="protein sequence ID" value="GMT12729.1"/>
    <property type="molecule type" value="Genomic_DNA"/>
</dbReference>
<proteinExistence type="predicted"/>
<evidence type="ECO:0000313" key="1">
    <source>
        <dbReference type="EMBL" id="GMT12729.1"/>
    </source>
</evidence>
<feature type="non-terminal residue" evidence="1">
    <location>
        <position position="140"/>
    </location>
</feature>
<dbReference type="AlphaFoldDB" id="A0AAV5V4C8"/>
<gene>
    <name evidence="1" type="ORF">PFISCL1PPCAC_4026</name>
</gene>
<keyword evidence="2" id="KW-1185">Reference proteome</keyword>
<comment type="caution">
    <text evidence="1">The sequence shown here is derived from an EMBL/GenBank/DDBJ whole genome shotgun (WGS) entry which is preliminary data.</text>
</comment>
<accession>A0AAV5V4C8</accession>
<reference evidence="1" key="1">
    <citation type="submission" date="2023-10" db="EMBL/GenBank/DDBJ databases">
        <title>Genome assembly of Pristionchus species.</title>
        <authorList>
            <person name="Yoshida K."/>
            <person name="Sommer R.J."/>
        </authorList>
    </citation>
    <scope>NUCLEOTIDE SEQUENCE</scope>
    <source>
        <strain evidence="1">RS5133</strain>
    </source>
</reference>
<evidence type="ECO:0000313" key="2">
    <source>
        <dbReference type="Proteomes" id="UP001432322"/>
    </source>
</evidence>
<protein>
    <submittedName>
        <fullName evidence="1">Uncharacterized protein</fullName>
    </submittedName>
</protein>
<sequence>VGLYEDMVRAVSFERAVRSEDSRREAAILATVETIKLLRQFHHEHVTCERLLVHGMYEASTTYPRLVVGFAYDGMRKNKTMLPSLVTQGKDDRKMVQCLTYSVQRAVKNDYQKPTPAEKKAEKHRRQALADLRTQLDKQK</sequence>
<organism evidence="1 2">
    <name type="scientific">Pristionchus fissidentatus</name>
    <dbReference type="NCBI Taxonomy" id="1538716"/>
    <lineage>
        <taxon>Eukaryota</taxon>
        <taxon>Metazoa</taxon>
        <taxon>Ecdysozoa</taxon>
        <taxon>Nematoda</taxon>
        <taxon>Chromadorea</taxon>
        <taxon>Rhabditida</taxon>
        <taxon>Rhabditina</taxon>
        <taxon>Diplogasteromorpha</taxon>
        <taxon>Diplogasteroidea</taxon>
        <taxon>Neodiplogasteridae</taxon>
        <taxon>Pristionchus</taxon>
    </lineage>
</organism>
<dbReference type="Proteomes" id="UP001432322">
    <property type="component" value="Unassembled WGS sequence"/>
</dbReference>
<feature type="non-terminal residue" evidence="1">
    <location>
        <position position="1"/>
    </location>
</feature>
<name>A0AAV5V4C8_9BILA</name>